<dbReference type="InterPro" id="IPR027417">
    <property type="entry name" value="P-loop_NTPase"/>
</dbReference>
<protein>
    <submittedName>
        <fullName evidence="2">AAA domain containing protein</fullName>
    </submittedName>
</protein>
<sequence length="361" mass="41629">MTYFIRNGDSYMVTAAGAVDIKERLPAGTYMIKFDKFRGFFLEICDSFDLPKKMYGNTIRHAKRIVDSFNDRKVSTGILLTGEKGSGKTLLAKKIAIDCIDQDIPCLIVNTDFHGDDFNKFIQDIEQPCVVFFDEFEKIFSGDKQQHILTLLDGVFSTHKLFLLTCNDKWKIDSHMRNRPGRIYYMIEFEGLEGEFIRDYCNDNLKDKTQIENLVRISSVFSKFNFDMLKAIVEEMNRYGETAQEVMAILNAKPEYSEKVEYEVKITINGVPLDKKYFYPTRWNGNPISDPMFFEGCGDSEDKNPILQSSCYDGAYLHLTPADIAKLDPDNGVFIYYKDNTTLQLTKVKKEKYNMRDIGAL</sequence>
<gene>
    <name evidence="2" type="ORF">UFOVP787_35</name>
</gene>
<dbReference type="CDD" id="cd00009">
    <property type="entry name" value="AAA"/>
    <property type="match status" value="1"/>
</dbReference>
<evidence type="ECO:0000259" key="1">
    <source>
        <dbReference type="SMART" id="SM00382"/>
    </source>
</evidence>
<evidence type="ECO:0000313" key="2">
    <source>
        <dbReference type="EMBL" id="CAB4162377.1"/>
    </source>
</evidence>
<reference evidence="2" key="1">
    <citation type="submission" date="2020-04" db="EMBL/GenBank/DDBJ databases">
        <authorList>
            <person name="Chiriac C."/>
            <person name="Salcher M."/>
            <person name="Ghai R."/>
            <person name="Kavagutti S V."/>
        </authorList>
    </citation>
    <scope>NUCLEOTIDE SEQUENCE</scope>
</reference>
<dbReference type="InterPro" id="IPR003593">
    <property type="entry name" value="AAA+_ATPase"/>
</dbReference>
<dbReference type="EMBL" id="LR796734">
    <property type="protein sequence ID" value="CAB4162377.1"/>
    <property type="molecule type" value="Genomic_DNA"/>
</dbReference>
<dbReference type="GO" id="GO:0016887">
    <property type="term" value="F:ATP hydrolysis activity"/>
    <property type="evidence" value="ECO:0007669"/>
    <property type="project" value="InterPro"/>
</dbReference>
<feature type="domain" description="AAA+ ATPase" evidence="1">
    <location>
        <begin position="74"/>
        <end position="193"/>
    </location>
</feature>
<name>A0A6J5NTR0_9CAUD</name>
<dbReference type="Pfam" id="PF00004">
    <property type="entry name" value="AAA"/>
    <property type="match status" value="1"/>
</dbReference>
<accession>A0A6J5NTR0</accession>
<dbReference type="SUPFAM" id="SSF52540">
    <property type="entry name" value="P-loop containing nucleoside triphosphate hydrolases"/>
    <property type="match status" value="1"/>
</dbReference>
<dbReference type="GO" id="GO:0005524">
    <property type="term" value="F:ATP binding"/>
    <property type="evidence" value="ECO:0007669"/>
    <property type="project" value="InterPro"/>
</dbReference>
<dbReference type="Gene3D" id="3.40.50.300">
    <property type="entry name" value="P-loop containing nucleotide triphosphate hydrolases"/>
    <property type="match status" value="1"/>
</dbReference>
<dbReference type="SMART" id="SM00382">
    <property type="entry name" value="AAA"/>
    <property type="match status" value="1"/>
</dbReference>
<dbReference type="InterPro" id="IPR003959">
    <property type="entry name" value="ATPase_AAA_core"/>
</dbReference>
<organism evidence="2">
    <name type="scientific">uncultured Caudovirales phage</name>
    <dbReference type="NCBI Taxonomy" id="2100421"/>
    <lineage>
        <taxon>Viruses</taxon>
        <taxon>Duplodnaviria</taxon>
        <taxon>Heunggongvirae</taxon>
        <taxon>Uroviricota</taxon>
        <taxon>Caudoviricetes</taxon>
        <taxon>Peduoviridae</taxon>
        <taxon>Maltschvirus</taxon>
        <taxon>Maltschvirus maltsch</taxon>
    </lineage>
</organism>
<proteinExistence type="predicted"/>